<feature type="region of interest" description="Disordered" evidence="1">
    <location>
        <begin position="1251"/>
        <end position="1271"/>
    </location>
</feature>
<dbReference type="GO" id="GO:0005524">
    <property type="term" value="F:ATP binding"/>
    <property type="evidence" value="ECO:0007669"/>
    <property type="project" value="InterPro"/>
</dbReference>
<dbReference type="InterPro" id="IPR036465">
    <property type="entry name" value="vWFA_dom_sf"/>
</dbReference>
<dbReference type="InterPro" id="IPR039891">
    <property type="entry name" value="VWA8"/>
</dbReference>
<evidence type="ECO:0000259" key="2">
    <source>
        <dbReference type="PROSITE" id="PS50234"/>
    </source>
</evidence>
<dbReference type="InterPro" id="IPR011704">
    <property type="entry name" value="ATPase_dyneun-rel_AAA"/>
</dbReference>
<dbReference type="GO" id="GO:0032991">
    <property type="term" value="C:protein-containing complex"/>
    <property type="evidence" value="ECO:0007669"/>
    <property type="project" value="UniProtKB-ARBA"/>
</dbReference>
<dbReference type="PANTHER" id="PTHR21610">
    <property type="entry name" value="VON WILLEBRAND FACTOR A DOMAIN-CONTAINING PROTEIN 8"/>
    <property type="match status" value="1"/>
</dbReference>
<feature type="compositionally biased region" description="Basic and acidic residues" evidence="1">
    <location>
        <begin position="1251"/>
        <end position="1266"/>
    </location>
</feature>
<evidence type="ECO:0000313" key="4">
    <source>
        <dbReference type="Proteomes" id="UP001381693"/>
    </source>
</evidence>
<protein>
    <submittedName>
        <fullName evidence="3">von Willebrand factor A domain-containing protein 8</fullName>
    </submittedName>
</protein>
<dbReference type="EMBL" id="JAXCGZ010005756">
    <property type="protein sequence ID" value="KAK7080894.1"/>
    <property type="molecule type" value="Genomic_DNA"/>
</dbReference>
<dbReference type="Gene3D" id="3.40.50.300">
    <property type="entry name" value="P-loop containing nucleotide triphosphate hydrolases"/>
    <property type="match status" value="2"/>
</dbReference>
<organism evidence="3 4">
    <name type="scientific">Halocaridina rubra</name>
    <name type="common">Hawaiian red shrimp</name>
    <dbReference type="NCBI Taxonomy" id="373956"/>
    <lineage>
        <taxon>Eukaryota</taxon>
        <taxon>Metazoa</taxon>
        <taxon>Ecdysozoa</taxon>
        <taxon>Arthropoda</taxon>
        <taxon>Crustacea</taxon>
        <taxon>Multicrustacea</taxon>
        <taxon>Malacostraca</taxon>
        <taxon>Eumalacostraca</taxon>
        <taxon>Eucarida</taxon>
        <taxon>Decapoda</taxon>
        <taxon>Pleocyemata</taxon>
        <taxon>Caridea</taxon>
        <taxon>Atyoidea</taxon>
        <taxon>Atyidae</taxon>
        <taxon>Halocaridina</taxon>
    </lineage>
</organism>
<evidence type="ECO:0000256" key="1">
    <source>
        <dbReference type="SAM" id="MobiDB-lite"/>
    </source>
</evidence>
<reference evidence="3 4" key="1">
    <citation type="submission" date="2023-11" db="EMBL/GenBank/DDBJ databases">
        <title>Halocaridina rubra genome assembly.</title>
        <authorList>
            <person name="Smith C."/>
        </authorList>
    </citation>
    <scope>NUCLEOTIDE SEQUENCE [LARGE SCALE GENOMIC DNA]</scope>
    <source>
        <strain evidence="3">EP-1</strain>
        <tissue evidence="3">Whole</tissue>
    </source>
</reference>
<dbReference type="InterPro" id="IPR003593">
    <property type="entry name" value="AAA+_ATPase"/>
</dbReference>
<feature type="domain" description="VWFA" evidence="2">
    <location>
        <begin position="1422"/>
        <end position="1604"/>
    </location>
</feature>
<dbReference type="SMART" id="SM00327">
    <property type="entry name" value="VWA"/>
    <property type="match status" value="1"/>
</dbReference>
<dbReference type="SUPFAM" id="SSF52540">
    <property type="entry name" value="P-loop containing nucleoside triphosphate hydrolases"/>
    <property type="match status" value="2"/>
</dbReference>
<accession>A0AAN8XK91</accession>
<keyword evidence="4" id="KW-1185">Reference proteome</keyword>
<dbReference type="GO" id="GO:0005737">
    <property type="term" value="C:cytoplasm"/>
    <property type="evidence" value="ECO:0007669"/>
    <property type="project" value="TreeGrafter"/>
</dbReference>
<dbReference type="Pfam" id="PF07728">
    <property type="entry name" value="AAA_5"/>
    <property type="match status" value="2"/>
</dbReference>
<evidence type="ECO:0000313" key="3">
    <source>
        <dbReference type="EMBL" id="KAK7080894.1"/>
    </source>
</evidence>
<dbReference type="InterPro" id="IPR002035">
    <property type="entry name" value="VWF_A"/>
</dbReference>
<name>A0AAN8XK91_HALRR</name>
<dbReference type="SMART" id="SM00382">
    <property type="entry name" value="AAA"/>
    <property type="match status" value="2"/>
</dbReference>
<dbReference type="FunFam" id="3.40.50.300:FF:000663">
    <property type="entry name" value="von Willebrand factor A domain containing 8"/>
    <property type="match status" value="1"/>
</dbReference>
<dbReference type="SUPFAM" id="SSF53300">
    <property type="entry name" value="vWA-like"/>
    <property type="match status" value="1"/>
</dbReference>
<dbReference type="InterPro" id="IPR027417">
    <property type="entry name" value="P-loop_NTPase"/>
</dbReference>
<proteinExistence type="predicted"/>
<dbReference type="PROSITE" id="PS50234">
    <property type="entry name" value="VWFA"/>
    <property type="match status" value="1"/>
</dbReference>
<dbReference type="GO" id="GO:0016887">
    <property type="term" value="F:ATP hydrolysis activity"/>
    <property type="evidence" value="ECO:0007669"/>
    <property type="project" value="InterPro"/>
</dbReference>
<dbReference type="PANTHER" id="PTHR21610:SF9">
    <property type="entry name" value="VON WILLEBRAND FACTOR A DOMAIN-CONTAINING PROTEIN 8"/>
    <property type="match status" value="1"/>
</dbReference>
<dbReference type="Gene3D" id="3.40.50.410">
    <property type="entry name" value="von Willebrand factor, type A domain"/>
    <property type="match status" value="1"/>
</dbReference>
<dbReference type="Proteomes" id="UP001381693">
    <property type="component" value="Unassembled WGS sequence"/>
</dbReference>
<gene>
    <name evidence="3" type="primary">VWA8_1</name>
    <name evidence="3" type="ORF">SK128_016035</name>
</gene>
<comment type="caution">
    <text evidence="3">The sequence shown here is derived from an EMBL/GenBank/DDBJ whole genome shotgun (WGS) entry which is preliminary data.</text>
</comment>
<sequence>MEHLQHLLSQYADVDSDVVSRILSFSHTLLTEESKSLGLPDFPIDNLDNIMSILSKYPSTDPGRLVSRLYPHKTFLASETHQSVDDIYSTFTLTPAERKSHTTVLNEVRGVRPKDEGASVAELTLKVEGLESVSQVISGNSWGSPAPQFVFSPYHHEILSEALQSHNVSDFCIIGPRGCGKSAVVSKMAHMLGYQTEPILLYQDMTSRDLVQQRVTSPDGDTAWQFSPLVIAALEGKLAILDGIHRLHHGTLAVLHRLIHDRELQLYDGKRLVRHDRYDAIKSVNSFTDQDMEAKGVHRIHPAFRIVALAEPPVVGQAQGQWLTPEALTLFLYHTMRPLKPQETVNLLTKLVGDCHASVERLIHLASRLSTSTDPAMRSLAESLSLRQIIRIGKRFQAYPAFDLHTAVYKACLARFLPSLAKNALDATLENSGITKPETGETKKLVCEVKDGILRIGNTHTPVYKPDTNTKVPDTLFFDIHQHIAVLENMLQDWLLGDHLLLVGNQGVGKNKLADRFLYLLSRPREYIQLHRDTTVQSLTIQPIVRDSRIQYEDSPLVVAVKTGRVLVVDEADKAPTHVTCVLKTLVENGEMLLSDGRRIVPKGHPLASSNHPNIVVSHPDFRMIFLANRPGFPFLGNDFFAALGDLFSCHAIDNPSVDSEMDLLRSYGPEVPEDIMRRLVGAFGELRNMADEGLIQYPYSTREVVNIIKHLQEFPNDGVAYVVRNVLDFDSWSGDAKETLIRVMHRYGIPVGSSPHDVNLAKKLPLPEPKLAATWQVVRQRLGSKTALMQLPVELSQLTYKNSLQLQVYHHTVDVSEARSAVFSEQHSYWPLPLRDTALITDIAVTPGGTQDPLDDCVHIATIAPSAVYSLVPRGGRQPLREILLRDVLPQSPSLYMSRLHIAPLSRNHLIVHEESSNSLLMLEMNNGYVHPIQVSSLFEAAAESILKRFSPSSEVRTFFRMSKDKVDYGQVVLWEVGGGRMLFMDFSKNSLQTVSTPLKLASLQFLGAGNQWLAVDQAGEKWLLRGEDDSCPQVLHPVNQKGNEDNISLTNILRSTHTNLSDFILSNALGQQISAPSRLLVPDEALAAIAVGFPELDASENEVYVWERNTSSSKPENVTDPSGISVILDDAGQIIRGVPKAPSDAFESGHPPNTAGAFLEVTDLINHNVSYIPVPRASHSSPYWSWTASKRATPILIAPISGDGIASVDSAGVVRLWQTGSAGLEKALAEWRKMIGETSEHLRLEIERESGAEVTEPKHGKEDPTGAPHVGGNMWAGGTGGRDTAGLGGMGGPYRLDAGHDVYQVSQADKDSVPLEVRKAAHAMAQKAFKQRLRKIQMSEYDASLYERLAGNVRPQIRALRGIINSLQARGKERQWMRHRTSGELDDTKLIEGLAGERTIFRQRREEEPEIGAPQTKPKRLRLVVDVSGSMYRFNGHDGRLEREIEATLMVMEAFEGFETKFKYDVFGHSGEDIQVPLVETKNIPKNNKQRLDVLKTMQAHTQFCLSGDHTLEAAQEAVKQIAKEESDESFVILLSDANLDRYGIRPSELAKALTAEPTVNTYAIFIGSLGNQALSLTRALPAGRSFVCLDLTKLPQILQQIFASAMLT</sequence>